<feature type="domain" description="SpaA-like prealbumin fold" evidence="8">
    <location>
        <begin position="1311"/>
        <end position="1395"/>
    </location>
</feature>
<evidence type="ECO:0000259" key="6">
    <source>
        <dbReference type="Pfam" id="PF00746"/>
    </source>
</evidence>
<protein>
    <recommendedName>
        <fullName evidence="11">Gram-positive cocci surface proteins LPxTG domain-containing protein</fullName>
    </recommendedName>
</protein>
<keyword evidence="2" id="KW-0964">Secreted</keyword>
<evidence type="ECO:0008006" key="11">
    <source>
        <dbReference type="Google" id="ProtNLM"/>
    </source>
</evidence>
<dbReference type="OrthoDB" id="1654695at2"/>
<keyword evidence="3" id="KW-0732">Signal</keyword>
<dbReference type="Pfam" id="PF05738">
    <property type="entry name" value="Cna_B"/>
    <property type="match status" value="1"/>
</dbReference>
<dbReference type="InterPro" id="IPR008454">
    <property type="entry name" value="Collagen-bd_Cna-like_B-typ_dom"/>
</dbReference>
<dbReference type="CDD" id="cd00222">
    <property type="entry name" value="CollagenBindB"/>
    <property type="match status" value="1"/>
</dbReference>
<feature type="region of interest" description="Disordered" evidence="5">
    <location>
        <begin position="63"/>
        <end position="111"/>
    </location>
</feature>
<evidence type="ECO:0000259" key="7">
    <source>
        <dbReference type="Pfam" id="PF05738"/>
    </source>
</evidence>
<dbReference type="GeneID" id="78478334"/>
<name>A0A140DVX7_9FIRM</name>
<dbReference type="SUPFAM" id="SSF49478">
    <property type="entry name" value="Cna protein B-type domain"/>
    <property type="match status" value="2"/>
</dbReference>
<gene>
    <name evidence="9" type="ORF">AALO17_16700</name>
</gene>
<dbReference type="RefSeq" id="WP_067557678.1">
    <property type="nucleotide sequence ID" value="NZ_CP011391.1"/>
</dbReference>
<dbReference type="InterPro" id="IPR019931">
    <property type="entry name" value="LPXTG_anchor"/>
</dbReference>
<feature type="compositionally biased region" description="Acidic residues" evidence="5">
    <location>
        <begin position="68"/>
        <end position="89"/>
    </location>
</feature>
<dbReference type="InterPro" id="IPR038174">
    <property type="entry name" value="Strep_pil_link_sf"/>
</dbReference>
<keyword evidence="1" id="KW-0134">Cell wall</keyword>
<evidence type="ECO:0000256" key="5">
    <source>
        <dbReference type="SAM" id="MobiDB-lite"/>
    </source>
</evidence>
<dbReference type="InterPro" id="IPR041033">
    <property type="entry name" value="SpaA_PFL_dom_1"/>
</dbReference>
<feature type="region of interest" description="Disordered" evidence="5">
    <location>
        <begin position="334"/>
        <end position="358"/>
    </location>
</feature>
<dbReference type="Pfam" id="PF00746">
    <property type="entry name" value="Gram_pos_anchor"/>
    <property type="match status" value="1"/>
</dbReference>
<keyword evidence="4" id="KW-0572">Peptidoglycan-anchor</keyword>
<dbReference type="PATRIC" id="fig|1702221.3.peg.1628"/>
<dbReference type="Gene3D" id="2.60.40.1140">
    <property type="entry name" value="Collagen-binding surface protein Cna, B-type domain"/>
    <property type="match status" value="1"/>
</dbReference>
<organism evidence="9 10">
    <name type="scientific">Faecalibaculum rodentium</name>
    <dbReference type="NCBI Taxonomy" id="1702221"/>
    <lineage>
        <taxon>Bacteria</taxon>
        <taxon>Bacillati</taxon>
        <taxon>Bacillota</taxon>
        <taxon>Erysipelotrichia</taxon>
        <taxon>Erysipelotrichales</taxon>
        <taxon>Erysipelotrichaceae</taxon>
        <taxon>Faecalibaculum</taxon>
    </lineage>
</organism>
<dbReference type="KEGG" id="fro:AALO17_16700"/>
<dbReference type="Gene3D" id="2.60.40.3050">
    <property type="match status" value="1"/>
</dbReference>
<evidence type="ECO:0000256" key="4">
    <source>
        <dbReference type="ARBA" id="ARBA00023088"/>
    </source>
</evidence>
<dbReference type="Proteomes" id="UP000069771">
    <property type="component" value="Chromosome"/>
</dbReference>
<proteinExistence type="predicted"/>
<feature type="domain" description="Gram-positive cocci surface proteins LPxTG" evidence="6">
    <location>
        <begin position="1416"/>
        <end position="1451"/>
    </location>
</feature>
<dbReference type="Pfam" id="PF17802">
    <property type="entry name" value="SpaA"/>
    <property type="match status" value="1"/>
</dbReference>
<evidence type="ECO:0000313" key="9">
    <source>
        <dbReference type="EMBL" id="AMK54804.1"/>
    </source>
</evidence>
<evidence type="ECO:0000313" key="10">
    <source>
        <dbReference type="Proteomes" id="UP000069771"/>
    </source>
</evidence>
<feature type="domain" description="CNA-B" evidence="7">
    <location>
        <begin position="1028"/>
        <end position="1109"/>
    </location>
</feature>
<dbReference type="NCBIfam" id="TIGR01167">
    <property type="entry name" value="LPXTG_anchor"/>
    <property type="match status" value="1"/>
</dbReference>
<evidence type="ECO:0000256" key="1">
    <source>
        <dbReference type="ARBA" id="ARBA00022512"/>
    </source>
</evidence>
<dbReference type="EMBL" id="CP011391">
    <property type="protein sequence ID" value="AMK54804.1"/>
    <property type="molecule type" value="Genomic_DNA"/>
</dbReference>
<reference evidence="9 10" key="1">
    <citation type="journal article" date="2016" name="Gut Pathog.">
        <title>Whole genome sequencing of "Faecalibaculum rodentium" ALO17, isolated from C57BL/6J laboratory mouse feces.</title>
        <authorList>
            <person name="Lim S."/>
            <person name="Chang D.H."/>
            <person name="Ahn S."/>
            <person name="Kim B.C."/>
        </authorList>
    </citation>
    <scope>NUCLEOTIDE SEQUENCE [LARGE SCALE GENOMIC DNA]</scope>
    <source>
        <strain evidence="9 10">Alo17</strain>
    </source>
</reference>
<dbReference type="InterPro" id="IPR013783">
    <property type="entry name" value="Ig-like_fold"/>
</dbReference>
<feature type="compositionally biased region" description="Basic and acidic residues" evidence="5">
    <location>
        <begin position="90"/>
        <end position="103"/>
    </location>
</feature>
<dbReference type="STRING" id="1702221.AALO17_16700"/>
<evidence type="ECO:0000256" key="3">
    <source>
        <dbReference type="ARBA" id="ARBA00022729"/>
    </source>
</evidence>
<evidence type="ECO:0000259" key="8">
    <source>
        <dbReference type="Pfam" id="PF17802"/>
    </source>
</evidence>
<dbReference type="Gene3D" id="2.60.40.10">
    <property type="entry name" value="Immunoglobulins"/>
    <property type="match status" value="1"/>
</dbReference>
<evidence type="ECO:0000256" key="2">
    <source>
        <dbReference type="ARBA" id="ARBA00022525"/>
    </source>
</evidence>
<keyword evidence="10" id="KW-1185">Reference proteome</keyword>
<sequence length="1457" mass="159566">MDEAEAGDVLFVYDEKDQLKAGIVNEVMEETVKAWMGDWDNQVREKTFSKTDVDVHSVWKAIQKEESTDPEQPEEPTDPEVPTEDEQKPEEDPKADEEKPAEEPKDEETVVTYDFTQEVEAEDGAKIKVSWNAGTFETEDVVFQAKKVELTEEEQKKVQEQLDKDKSYTFRNYDLTFYVRDENMELQKVEPMQPVHVEIEFEGDDKSNKDKTSIFHFFENGEIESIEKTKDKLETTQTTDSIRFKGNSFTVYTLANESRTPKSLSQNDQNINWGQENYVSENIDNWSLNYGEGNNNHKLSGEGTTTIDLQGHYIKGNSSLFEVSGNHKLRIIDSRSNGYENDENFRGGSPGTNLQQGTNSSFVYTNSKSSYVTDENPNDPSQTVNQNWQQSRLNRIGILQSEDGNAITISGHGSLEISKAVLYTKKGTGIVSSSAGNIQLTDAFIAGGHRGINISNGSLNVNGGAITDHVGDYNSNGSASGIKEPGAGILIQGTTTVTLDGGVEICRNITQTGTGNAFVGTRNNGGGGINVKSGATLNVNSAKICANAVYSAQGNPSGSWATGGGIKAESGASVYLREGALIHGNMTDNSGGGISLSDTNTTLYMLDGEISNNIARLNEGGGLSLQAKDSSGNFDGYATAILFEGKIAGNITKTNNQWGGGGIFVGHTANLILPRGATVQNNWAYVYGGGIAGCSTGKIAVDEKVVVNKNELGNGERWSAGEKPYDGTYSTAISLNKDQAHDYFTCFFASVYGMFGDQGASWTGNVDGGVVTNVESGWLTSKTCMGLTAGNLKEGPSKLIIEGNRSDMHGGGILINGYMIGGNVKEIFNSEPISIKSTKAITDKDGAIQESDKSGFIFQLWSSDETTLISTGTSDAQGNIIFHGIAIQPDPKPDIDSNSSGIASYVLKEINGNRTDVSYDTKTYEIRIPYSTSCSKPIEKEYVDPITQDKVKIIVLEYNTTIQHNSNGNKITVSQYPDDIEVTPSITHDSIVVDPINGTTHITGWTIDLSNVRSPATFVNIKTPVRKIRVEKNWVGDSTDYTDKNIKITLYRKLDGEDDSSREKVSEVQLNKDSNWQYEWGAMPTSDISGKNYIYSVEEESIPGYVASYQTVIDGPQTEQKQVWVKANSIEAGKQYLLVDESTDQSLKNTTHEHDIDSNDTVKLTNKVSSVDGQKSGYLQQNNLAVLTAKNISGRTGLMMTRSNGHYLVGSYESDNGIQFSSKYGNSNDLNGFLYDGNKATLYSWDGEGPKGDFVTFNSNPDVNSFGISRKHNNNPHYPVFYHLENIEINVDNSTKPIKFTITNTKIVYQLRVEKVDSANSNKKLQGAVFNLYSGTDLQTNPLRTGITDKNGSLIFSDLQPGVYTLVETKAPEGYLLRLQNSKPITINLDTTKVDANVQTIRFSSVKIENELQKYELPETGSAGTKVYTATGTILLLTGTCLYRYKRRRRRKGGEAH</sequence>
<accession>A0A140DVX7</accession>